<evidence type="ECO:0000256" key="2">
    <source>
        <dbReference type="SAM" id="MobiDB-lite"/>
    </source>
</evidence>
<comment type="similarity">
    <text evidence="1">Belongs to the GeBP family.</text>
</comment>
<gene>
    <name evidence="4" type="ORF">RJ640_004604</name>
</gene>
<comment type="caution">
    <text evidence="4">The sequence shown here is derived from an EMBL/GenBank/DDBJ whole genome shotgun (WGS) entry which is preliminary data.</text>
</comment>
<evidence type="ECO:0000313" key="4">
    <source>
        <dbReference type="EMBL" id="KAK2984779.1"/>
    </source>
</evidence>
<dbReference type="Pfam" id="PF04504">
    <property type="entry name" value="GeBP-like_DBD"/>
    <property type="match status" value="1"/>
</dbReference>
<evidence type="ECO:0000256" key="1">
    <source>
        <dbReference type="ARBA" id="ARBA00010820"/>
    </source>
</evidence>
<dbReference type="GO" id="GO:0005634">
    <property type="term" value="C:nucleus"/>
    <property type="evidence" value="ECO:0007669"/>
    <property type="project" value="TreeGrafter"/>
</dbReference>
<accession>A0AA88UH55</accession>
<dbReference type="Proteomes" id="UP001187471">
    <property type="component" value="Unassembled WGS sequence"/>
</dbReference>
<protein>
    <recommendedName>
        <fullName evidence="3">Glabrous enhancer-binding protein-like DBD domain-containing protein</fullName>
    </recommendedName>
</protein>
<dbReference type="InterPro" id="IPR007592">
    <property type="entry name" value="GEBP"/>
</dbReference>
<evidence type="ECO:0000313" key="5">
    <source>
        <dbReference type="Proteomes" id="UP001187471"/>
    </source>
</evidence>
<dbReference type="PANTHER" id="PTHR31662:SF33">
    <property type="entry name" value="DNA-BINDING STOREKEEPER PROTEIN TRANSCRIPTIONAL REGULATOR-LIKE PROTEIN"/>
    <property type="match status" value="1"/>
</dbReference>
<sequence length="401" mass="44864">MPGNPKSPAAPSPSSSSPSKQTGKAIHQIERREEAVGKNQEPKKLELEYQGVQSAQETGAKQEEGGKKGVSMPHLPAIVEIPSWYENPTTVSHNVRRCLSPGRRAAYAHFGLLTSSDDEDEEAISEELASPAIVSHNVRCSLSPGRRAVYAHFGLLTSSDDEDEEAISEEFASPAILPYLPQKPSQIKISEQNEGFLFDKSQTEKEDEITLSKFVLLYQSSNLINNPFATDFVLPLHDFIKNSLKVNISATLLREKIKKLQKKFTKTTEEKGEKNPQLLIPHDQEQFEMLKNVWRSKSSNHQDDEQMRELRVGQESGDGLGHYPFLKESLDFADNGVLRGRVAAGLGLIEESKRVELNDKWRQWKEKELELKLEQVGLLGKQTILALQALKSEDGHDQDSS</sequence>
<feature type="compositionally biased region" description="Basic and acidic residues" evidence="2">
    <location>
        <begin position="27"/>
        <end position="47"/>
    </location>
</feature>
<dbReference type="EMBL" id="JAVXUO010001214">
    <property type="protein sequence ID" value="KAK2984779.1"/>
    <property type="molecule type" value="Genomic_DNA"/>
</dbReference>
<keyword evidence="5" id="KW-1185">Reference proteome</keyword>
<dbReference type="InterPro" id="IPR053932">
    <property type="entry name" value="GeBP-like_DBD"/>
</dbReference>
<dbReference type="PANTHER" id="PTHR31662">
    <property type="entry name" value="BNAANNG10740D PROTEIN-RELATED"/>
    <property type="match status" value="1"/>
</dbReference>
<feature type="compositionally biased region" description="Low complexity" evidence="2">
    <location>
        <begin position="1"/>
        <end position="20"/>
    </location>
</feature>
<reference evidence="4" key="1">
    <citation type="submission" date="2022-12" db="EMBL/GenBank/DDBJ databases">
        <title>Draft genome assemblies for two species of Escallonia (Escalloniales).</title>
        <authorList>
            <person name="Chanderbali A."/>
            <person name="Dervinis C."/>
            <person name="Anghel I."/>
            <person name="Soltis D."/>
            <person name="Soltis P."/>
            <person name="Zapata F."/>
        </authorList>
    </citation>
    <scope>NUCLEOTIDE SEQUENCE</scope>
    <source>
        <strain evidence="4">UCBG92.1500</strain>
        <tissue evidence="4">Leaf</tissue>
    </source>
</reference>
<dbReference type="GO" id="GO:0006355">
    <property type="term" value="P:regulation of DNA-templated transcription"/>
    <property type="evidence" value="ECO:0007669"/>
    <property type="project" value="InterPro"/>
</dbReference>
<feature type="domain" description="Glabrous enhancer-binding protein-like DBD" evidence="3">
    <location>
        <begin position="205"/>
        <end position="294"/>
    </location>
</feature>
<dbReference type="AlphaFoldDB" id="A0AA88UH55"/>
<name>A0AA88UH55_9ASTE</name>
<organism evidence="4 5">
    <name type="scientific">Escallonia rubra</name>
    <dbReference type="NCBI Taxonomy" id="112253"/>
    <lineage>
        <taxon>Eukaryota</taxon>
        <taxon>Viridiplantae</taxon>
        <taxon>Streptophyta</taxon>
        <taxon>Embryophyta</taxon>
        <taxon>Tracheophyta</taxon>
        <taxon>Spermatophyta</taxon>
        <taxon>Magnoliopsida</taxon>
        <taxon>eudicotyledons</taxon>
        <taxon>Gunneridae</taxon>
        <taxon>Pentapetalae</taxon>
        <taxon>asterids</taxon>
        <taxon>campanulids</taxon>
        <taxon>Escalloniales</taxon>
        <taxon>Escalloniaceae</taxon>
        <taxon>Escallonia</taxon>
    </lineage>
</organism>
<evidence type="ECO:0000259" key="3">
    <source>
        <dbReference type="Pfam" id="PF04504"/>
    </source>
</evidence>
<proteinExistence type="inferred from homology"/>
<feature type="region of interest" description="Disordered" evidence="2">
    <location>
        <begin position="1"/>
        <end position="71"/>
    </location>
</feature>